<evidence type="ECO:0000313" key="3">
    <source>
        <dbReference type="Proteomes" id="UP000005744"/>
    </source>
</evidence>
<dbReference type="STRING" id="395493.BegalDRAFT_1814"/>
<accession>I3CGE5</accession>
<name>I3CGE5_9GAMM</name>
<dbReference type="OrthoDB" id="9814037at2"/>
<protein>
    <recommendedName>
        <fullName evidence="1">Transcription factor zinc-finger domain-containing protein</fullName>
    </recommendedName>
</protein>
<gene>
    <name evidence="2" type="ORF">BegalDRAFT_1814</name>
</gene>
<dbReference type="eggNOG" id="COG3809">
    <property type="taxonomic scope" value="Bacteria"/>
</dbReference>
<dbReference type="AlphaFoldDB" id="I3CGE5"/>
<feature type="domain" description="Transcription factor zinc-finger" evidence="1">
    <location>
        <begin position="3"/>
        <end position="43"/>
    </location>
</feature>
<keyword evidence="3" id="KW-1185">Reference proteome</keyword>
<dbReference type="EMBL" id="JH600070">
    <property type="protein sequence ID" value="EIJ42688.1"/>
    <property type="molecule type" value="Genomic_DNA"/>
</dbReference>
<organism evidence="2 3">
    <name type="scientific">Beggiatoa alba B18LD</name>
    <dbReference type="NCBI Taxonomy" id="395493"/>
    <lineage>
        <taxon>Bacteria</taxon>
        <taxon>Pseudomonadati</taxon>
        <taxon>Pseudomonadota</taxon>
        <taxon>Gammaproteobacteria</taxon>
        <taxon>Thiotrichales</taxon>
        <taxon>Thiotrichaceae</taxon>
        <taxon>Beggiatoa</taxon>
    </lineage>
</organism>
<evidence type="ECO:0000259" key="1">
    <source>
        <dbReference type="Pfam" id="PF13453"/>
    </source>
</evidence>
<evidence type="ECO:0000313" key="2">
    <source>
        <dbReference type="EMBL" id="EIJ42688.1"/>
    </source>
</evidence>
<dbReference type="Pfam" id="PF13453">
    <property type="entry name" value="Zn_ribbon_TFIIB"/>
    <property type="match status" value="2"/>
</dbReference>
<dbReference type="HOGENOM" id="CLU_120955_0_0_6"/>
<dbReference type="InterPro" id="IPR027392">
    <property type="entry name" value="TF_Znf"/>
</dbReference>
<reference evidence="2 3" key="1">
    <citation type="submission" date="2011-11" db="EMBL/GenBank/DDBJ databases">
        <title>Improved High-Quality Draft sequence of Beggiatoa alba B18lD.</title>
        <authorList>
            <consortium name="US DOE Joint Genome Institute"/>
            <person name="Lucas S."/>
            <person name="Han J."/>
            <person name="Lapidus A."/>
            <person name="Cheng J.-F."/>
            <person name="Goodwin L."/>
            <person name="Pitluck S."/>
            <person name="Peters L."/>
            <person name="Mikhailova N."/>
            <person name="Held B."/>
            <person name="Detter J.C."/>
            <person name="Han C."/>
            <person name="Tapia R."/>
            <person name="Land M."/>
            <person name="Hauser L."/>
            <person name="Kyrpides N."/>
            <person name="Ivanova N."/>
            <person name="Pagani I."/>
            <person name="Samuel K."/>
            <person name="Teske A."/>
            <person name="Mueller J."/>
            <person name="Woyke T."/>
        </authorList>
    </citation>
    <scope>NUCLEOTIDE SEQUENCE [LARGE SCALE GENOMIC DNA]</scope>
    <source>
        <strain evidence="2 3">B18LD</strain>
    </source>
</reference>
<dbReference type="RefSeq" id="WP_002685846.1">
    <property type="nucleotide sequence ID" value="NZ_JH600070.1"/>
</dbReference>
<sequence length="185" mass="21522">MPNCPVCKEIHLLTNPLEDNLIAYHCLQCGGQWIRQKDYQAWLTHKGSILPEKAPSETVPEPLNTKQIKICPDCGHLLLKYQVGKGTDFTLDHCSHCGGVWFDKNEWLALKDRNLHDEVDKIITDIWQKNVRLEASRQTFQTFYLQQFGQADYEEIQRIKAWLSQHPKRDALLNYLQIKDPYSGT</sequence>
<proteinExistence type="predicted"/>
<dbReference type="Proteomes" id="UP000005744">
    <property type="component" value="Unassembled WGS sequence"/>
</dbReference>
<feature type="domain" description="Transcription factor zinc-finger" evidence="1">
    <location>
        <begin position="70"/>
        <end position="112"/>
    </location>
</feature>